<comment type="subunit">
    <text evidence="6">Component of the lipopolysaccharide transport and assembly complex. Interacts with LptD.</text>
</comment>
<dbReference type="PROSITE" id="PS51257">
    <property type="entry name" value="PROKAR_LIPOPROTEIN"/>
    <property type="match status" value="1"/>
</dbReference>
<dbReference type="GO" id="GO:0001530">
    <property type="term" value="F:lipopolysaccharide binding"/>
    <property type="evidence" value="ECO:0007669"/>
    <property type="project" value="TreeGrafter"/>
</dbReference>
<dbReference type="PANTHER" id="PTHR38098:SF1">
    <property type="entry name" value="LPS-ASSEMBLY LIPOPROTEIN LPTE"/>
    <property type="match status" value="1"/>
</dbReference>
<name>A0A6G8RYF3_9GAMM</name>
<evidence type="ECO:0000256" key="6">
    <source>
        <dbReference type="HAMAP-Rule" id="MF_01186"/>
    </source>
</evidence>
<dbReference type="GO" id="GO:0015920">
    <property type="term" value="P:lipopolysaccharide transport"/>
    <property type="evidence" value="ECO:0007669"/>
    <property type="project" value="TreeGrafter"/>
</dbReference>
<dbReference type="Pfam" id="PF04390">
    <property type="entry name" value="LptE"/>
    <property type="match status" value="1"/>
</dbReference>
<accession>A0A6G8RYF3</accession>
<dbReference type="AlphaFoldDB" id="A0A6G8RYF3"/>
<dbReference type="EMBL" id="CP049801">
    <property type="protein sequence ID" value="QIO06894.1"/>
    <property type="molecule type" value="Genomic_DNA"/>
</dbReference>
<organism evidence="7 8">
    <name type="scientific">Acinetobacter shaoyimingii</name>
    <dbReference type="NCBI Taxonomy" id="2715164"/>
    <lineage>
        <taxon>Bacteria</taxon>
        <taxon>Pseudomonadati</taxon>
        <taxon>Pseudomonadota</taxon>
        <taxon>Gammaproteobacteria</taxon>
        <taxon>Moraxellales</taxon>
        <taxon>Moraxellaceae</taxon>
        <taxon>Acinetobacter</taxon>
    </lineage>
</organism>
<comment type="function">
    <text evidence="6">Together with LptD, is involved in the assembly of lipopolysaccharide (LPS) at the surface of the outer membrane. Required for the proper assembly of LptD. Binds LPS and may serve as the LPS recognition site at the outer membrane.</text>
</comment>
<sequence length="186" mass="20624">MHLAQRLTAVVLTLGLSAGLVGCDFHLKGTNPTATPLVYTKLQLAMPSNTEDFEKKLSVYLAATGVQLSNAEDAYVLRILDYKPQRHELKGRLIEVLLRLNVTFQIEDRAGNPLTQPRTVSASRSYQYNIATVNTDDQQNRYLKEILIDDVAQQISRQIGANRLPKANISSTVPTIQNSNVSNTSE</sequence>
<evidence type="ECO:0000256" key="1">
    <source>
        <dbReference type="ARBA" id="ARBA00022729"/>
    </source>
</evidence>
<gene>
    <name evidence="6" type="primary">lptE</name>
    <name evidence="7" type="ORF">G8E00_13555</name>
</gene>
<dbReference type="KEGG" id="asha:G8E00_13555"/>
<proteinExistence type="inferred from homology"/>
<dbReference type="PANTHER" id="PTHR38098">
    <property type="entry name" value="LPS-ASSEMBLY LIPOPROTEIN LPTE"/>
    <property type="match status" value="1"/>
</dbReference>
<protein>
    <recommendedName>
        <fullName evidence="6">LPS-assembly lipoprotein LptE</fullName>
    </recommendedName>
</protein>
<evidence type="ECO:0000256" key="3">
    <source>
        <dbReference type="ARBA" id="ARBA00023139"/>
    </source>
</evidence>
<keyword evidence="1 6" id="KW-0732">Signal</keyword>
<keyword evidence="4 6" id="KW-0998">Cell outer membrane</keyword>
<evidence type="ECO:0000256" key="2">
    <source>
        <dbReference type="ARBA" id="ARBA00023136"/>
    </source>
</evidence>
<evidence type="ECO:0000313" key="7">
    <source>
        <dbReference type="EMBL" id="QIO06894.1"/>
    </source>
</evidence>
<evidence type="ECO:0000313" key="8">
    <source>
        <dbReference type="Proteomes" id="UP000502297"/>
    </source>
</evidence>
<dbReference type="GO" id="GO:0043165">
    <property type="term" value="P:Gram-negative-bacterium-type cell outer membrane assembly"/>
    <property type="evidence" value="ECO:0007669"/>
    <property type="project" value="UniProtKB-UniRule"/>
</dbReference>
<dbReference type="Gene3D" id="3.30.160.150">
    <property type="entry name" value="Lipoprotein like domain"/>
    <property type="match status" value="1"/>
</dbReference>
<evidence type="ECO:0000256" key="5">
    <source>
        <dbReference type="ARBA" id="ARBA00023288"/>
    </source>
</evidence>
<dbReference type="InterPro" id="IPR007485">
    <property type="entry name" value="LPS_assembly_LptE"/>
</dbReference>
<comment type="subcellular location">
    <subcellularLocation>
        <location evidence="6">Cell outer membrane</location>
        <topology evidence="6">Lipid-anchor</topology>
    </subcellularLocation>
</comment>
<keyword evidence="5 6" id="KW-0449">Lipoprotein</keyword>
<evidence type="ECO:0000256" key="4">
    <source>
        <dbReference type="ARBA" id="ARBA00023237"/>
    </source>
</evidence>
<dbReference type="Proteomes" id="UP000502297">
    <property type="component" value="Chromosome"/>
</dbReference>
<dbReference type="HAMAP" id="MF_01186">
    <property type="entry name" value="LPS_assembly_LptE"/>
    <property type="match status" value="1"/>
</dbReference>
<reference evidence="7 8" key="1">
    <citation type="submission" date="2020-03" db="EMBL/GenBank/DDBJ databases">
        <authorList>
            <person name="Zhu W."/>
        </authorList>
    </citation>
    <scope>NUCLEOTIDE SEQUENCE [LARGE SCALE GENOMIC DNA]</scope>
    <source>
        <strain evidence="7 8">323-1</strain>
    </source>
</reference>
<dbReference type="GO" id="GO:1990351">
    <property type="term" value="C:transporter complex"/>
    <property type="evidence" value="ECO:0007669"/>
    <property type="project" value="TreeGrafter"/>
</dbReference>
<keyword evidence="8" id="KW-1185">Reference proteome</keyword>
<dbReference type="RefSeq" id="WP_166225419.1">
    <property type="nucleotide sequence ID" value="NZ_CP049801.1"/>
</dbReference>
<keyword evidence="3 6" id="KW-0564">Palmitate</keyword>
<comment type="similarity">
    <text evidence="6">Belongs to the LptE lipoprotein family.</text>
</comment>
<keyword evidence="2 6" id="KW-0472">Membrane</keyword>
<dbReference type="GO" id="GO:0009279">
    <property type="term" value="C:cell outer membrane"/>
    <property type="evidence" value="ECO:0007669"/>
    <property type="project" value="UniProtKB-SubCell"/>
</dbReference>